<dbReference type="InterPro" id="IPR006225">
    <property type="entry name" value="PsdUridine_synth_RluC/D"/>
</dbReference>
<dbReference type="EMBL" id="CP042593">
    <property type="protein sequence ID" value="QED47075.1"/>
    <property type="molecule type" value="Genomic_DNA"/>
</dbReference>
<evidence type="ECO:0000313" key="9">
    <source>
        <dbReference type="Proteomes" id="UP000321555"/>
    </source>
</evidence>
<evidence type="ECO:0000256" key="3">
    <source>
        <dbReference type="ARBA" id="ARBA00023235"/>
    </source>
</evidence>
<reference evidence="9" key="1">
    <citation type="submission" date="2019-08" db="EMBL/GenBank/DDBJ databases">
        <authorList>
            <person name="Zheng X."/>
        </authorList>
    </citation>
    <scope>NUCLEOTIDE SEQUENCE [LARGE SCALE GENOMIC DNA]</scope>
    <source>
        <strain evidence="9">FJAT-25496</strain>
    </source>
</reference>
<comment type="similarity">
    <text evidence="2 5">Belongs to the pseudouridine synthase RluA family.</text>
</comment>
<protein>
    <recommendedName>
        <fullName evidence="5">Pseudouridine synthase</fullName>
        <ecNumber evidence="5">5.4.99.-</ecNumber>
    </recommendedName>
</protein>
<dbReference type="NCBIfam" id="TIGR00005">
    <property type="entry name" value="rluA_subfam"/>
    <property type="match status" value="1"/>
</dbReference>
<evidence type="ECO:0000256" key="2">
    <source>
        <dbReference type="ARBA" id="ARBA00010876"/>
    </source>
</evidence>
<keyword evidence="3 5" id="KW-0413">Isomerase</keyword>
<feature type="active site" evidence="4">
    <location>
        <position position="140"/>
    </location>
</feature>
<evidence type="ECO:0000256" key="4">
    <source>
        <dbReference type="PIRSR" id="PIRSR606225-1"/>
    </source>
</evidence>
<dbReference type="SUPFAM" id="SSF55120">
    <property type="entry name" value="Pseudouridine synthase"/>
    <property type="match status" value="1"/>
</dbReference>
<dbReference type="PROSITE" id="PS01129">
    <property type="entry name" value="PSI_RLU"/>
    <property type="match status" value="1"/>
</dbReference>
<dbReference type="Pfam" id="PF00849">
    <property type="entry name" value="PseudoU_synth_2"/>
    <property type="match status" value="1"/>
</dbReference>
<evidence type="ECO:0000313" key="8">
    <source>
        <dbReference type="EMBL" id="QED47075.1"/>
    </source>
</evidence>
<dbReference type="EC" id="5.4.99.-" evidence="5"/>
<keyword evidence="9" id="KW-1185">Reference proteome</keyword>
<dbReference type="PANTHER" id="PTHR21600:SF71">
    <property type="entry name" value="PSEUDOURIDINE SYNTHASE"/>
    <property type="match status" value="1"/>
</dbReference>
<dbReference type="OrthoDB" id="9807829at2"/>
<organism evidence="8 9">
    <name type="scientific">Cytobacillus dafuensis</name>
    <name type="common">Bacillus dafuensis</name>
    <dbReference type="NCBI Taxonomy" id="1742359"/>
    <lineage>
        <taxon>Bacteria</taxon>
        <taxon>Bacillati</taxon>
        <taxon>Bacillota</taxon>
        <taxon>Bacilli</taxon>
        <taxon>Bacillales</taxon>
        <taxon>Bacillaceae</taxon>
        <taxon>Cytobacillus</taxon>
    </lineage>
</organism>
<feature type="compositionally biased region" description="Basic residues" evidence="6">
    <location>
        <begin position="194"/>
        <end position="203"/>
    </location>
</feature>
<dbReference type="InterPro" id="IPR020103">
    <property type="entry name" value="PsdUridine_synth_cat_dom_sf"/>
</dbReference>
<dbReference type="InterPro" id="IPR006145">
    <property type="entry name" value="PsdUridine_synth_RsuA/RluA"/>
</dbReference>
<comment type="function">
    <text evidence="5">Responsible for synthesis of pseudouridine from uracil.</text>
</comment>
<name>A0A5B8Z249_CYTDA</name>
<evidence type="ECO:0000259" key="7">
    <source>
        <dbReference type="Pfam" id="PF00849"/>
    </source>
</evidence>
<dbReference type="AlphaFoldDB" id="A0A5B8Z249"/>
<dbReference type="KEGG" id="bda:FSZ17_07345"/>
<evidence type="ECO:0000256" key="6">
    <source>
        <dbReference type="SAM" id="MobiDB-lite"/>
    </source>
</evidence>
<feature type="region of interest" description="Disordered" evidence="6">
    <location>
        <begin position="184"/>
        <end position="208"/>
    </location>
</feature>
<dbReference type="GO" id="GO:0000455">
    <property type="term" value="P:enzyme-directed rRNA pseudouridine synthesis"/>
    <property type="evidence" value="ECO:0007669"/>
    <property type="project" value="TreeGrafter"/>
</dbReference>
<dbReference type="Gene3D" id="3.30.2350.10">
    <property type="entry name" value="Pseudouridine synthase"/>
    <property type="match status" value="1"/>
</dbReference>
<dbReference type="PANTHER" id="PTHR21600">
    <property type="entry name" value="MITOCHONDRIAL RNA PSEUDOURIDINE SYNTHASE"/>
    <property type="match status" value="1"/>
</dbReference>
<proteinExistence type="inferred from homology"/>
<evidence type="ECO:0000256" key="5">
    <source>
        <dbReference type="RuleBase" id="RU362028"/>
    </source>
</evidence>
<dbReference type="GO" id="GO:0003723">
    <property type="term" value="F:RNA binding"/>
    <property type="evidence" value="ECO:0007669"/>
    <property type="project" value="InterPro"/>
</dbReference>
<evidence type="ECO:0000256" key="1">
    <source>
        <dbReference type="ARBA" id="ARBA00000073"/>
    </source>
</evidence>
<accession>A0A5B8Z249</accession>
<feature type="domain" description="Pseudouridine synthase RsuA/RluA-like" evidence="7">
    <location>
        <begin position="93"/>
        <end position="246"/>
    </location>
</feature>
<dbReference type="RefSeq" id="WP_057774670.1">
    <property type="nucleotide sequence ID" value="NZ_CP042593.1"/>
</dbReference>
<dbReference type="Proteomes" id="UP000321555">
    <property type="component" value="Chromosome"/>
</dbReference>
<dbReference type="STRING" id="1742359.GCA_001439625_03996"/>
<comment type="catalytic activity">
    <reaction evidence="1 5">
        <text>a uridine in RNA = a pseudouridine in RNA</text>
        <dbReference type="Rhea" id="RHEA:48348"/>
        <dbReference type="Rhea" id="RHEA-COMP:12068"/>
        <dbReference type="Rhea" id="RHEA-COMP:12069"/>
        <dbReference type="ChEBI" id="CHEBI:65314"/>
        <dbReference type="ChEBI" id="CHEBI:65315"/>
    </reaction>
</comment>
<dbReference type="CDD" id="cd02869">
    <property type="entry name" value="PseudoU_synth_RluA_like"/>
    <property type="match status" value="1"/>
</dbReference>
<gene>
    <name evidence="8" type="ORF">FSZ17_07345</name>
</gene>
<dbReference type="InterPro" id="IPR050188">
    <property type="entry name" value="RluA_PseudoU_synthase"/>
</dbReference>
<sequence length="312" mass="36181">MQTKRFGEWYELTIPLDWDGLTIDFIMRNVWKASKKQIHTMRMEKQIKVNGEFINWNNPLQPGDRLQLRLFLDEDFGVIPEYAEVEILYEDDHMIVFNKPANMDTHPNEPEQTNTLSNAAAFHLQAQGEFRKIKHVHRLDRDTTGAVLFAKHALAGSILDKMLEERIIKRTYLALVHGKIKTKKGSIHEPIGRDRHHPTRRRVSQSGQPAITHYELIKSYPKQNLSLLKCQLDTGRTHQIRVHLSHIGHPLAGDLLYGGQPIFNRQALHAVKLEIPHPFTMEKISCFTNLPKEESHTSFKLTNYLQVLPEEL</sequence>
<dbReference type="InterPro" id="IPR006224">
    <property type="entry name" value="PsdUridine_synth_RluA-like_CS"/>
</dbReference>
<dbReference type="GO" id="GO:0009982">
    <property type="term" value="F:pseudouridine synthase activity"/>
    <property type="evidence" value="ECO:0007669"/>
    <property type="project" value="InterPro"/>
</dbReference>
<dbReference type="FunFam" id="3.30.2350.10:FF:000005">
    <property type="entry name" value="Pseudouridine synthase"/>
    <property type="match status" value="1"/>
</dbReference>
<dbReference type="GO" id="GO:0140098">
    <property type="term" value="F:catalytic activity, acting on RNA"/>
    <property type="evidence" value="ECO:0007669"/>
    <property type="project" value="UniProtKB-ARBA"/>
</dbReference>